<feature type="transmembrane region" description="Helical" evidence="6">
    <location>
        <begin position="516"/>
        <end position="534"/>
    </location>
</feature>
<dbReference type="Pfam" id="PF00083">
    <property type="entry name" value="Sugar_tr"/>
    <property type="match status" value="1"/>
</dbReference>
<dbReference type="EMBL" id="JBEDNZ010000013">
    <property type="protein sequence ID" value="KAL0830906.1"/>
    <property type="molecule type" value="Genomic_DNA"/>
</dbReference>
<organism evidence="8 9">
    <name type="scientific">Loxostege sticticalis</name>
    <name type="common">Beet webworm moth</name>
    <dbReference type="NCBI Taxonomy" id="481309"/>
    <lineage>
        <taxon>Eukaryota</taxon>
        <taxon>Metazoa</taxon>
        <taxon>Ecdysozoa</taxon>
        <taxon>Arthropoda</taxon>
        <taxon>Hexapoda</taxon>
        <taxon>Insecta</taxon>
        <taxon>Pterygota</taxon>
        <taxon>Neoptera</taxon>
        <taxon>Endopterygota</taxon>
        <taxon>Lepidoptera</taxon>
        <taxon>Glossata</taxon>
        <taxon>Ditrysia</taxon>
        <taxon>Pyraloidea</taxon>
        <taxon>Crambidae</taxon>
        <taxon>Pyraustinae</taxon>
        <taxon>Loxostege</taxon>
    </lineage>
</organism>
<dbReference type="PANTHER" id="PTHR24064">
    <property type="entry name" value="SOLUTE CARRIER FAMILY 22 MEMBER"/>
    <property type="match status" value="1"/>
</dbReference>
<dbReference type="PROSITE" id="PS50850">
    <property type="entry name" value="MFS"/>
    <property type="match status" value="1"/>
</dbReference>
<comment type="caution">
    <text evidence="8">The sequence shown here is derived from an EMBL/GenBank/DDBJ whole genome shotgun (WGS) entry which is preliminary data.</text>
</comment>
<feature type="transmembrane region" description="Helical" evidence="6">
    <location>
        <begin position="274"/>
        <end position="292"/>
    </location>
</feature>
<dbReference type="Gene3D" id="1.20.1250.20">
    <property type="entry name" value="MFS general substrate transporter like domains"/>
    <property type="match status" value="1"/>
</dbReference>
<keyword evidence="4 6" id="KW-0472">Membrane</keyword>
<dbReference type="InterPro" id="IPR036259">
    <property type="entry name" value="MFS_trans_sf"/>
</dbReference>
<dbReference type="PROSITE" id="PS00216">
    <property type="entry name" value="SUGAR_TRANSPORT_1"/>
    <property type="match status" value="1"/>
</dbReference>
<feature type="domain" description="Major facilitator superfamily (MFS) profile" evidence="7">
    <location>
        <begin position="88"/>
        <end position="540"/>
    </location>
</feature>
<dbReference type="InterPro" id="IPR020846">
    <property type="entry name" value="MFS_dom"/>
</dbReference>
<comment type="subcellular location">
    <subcellularLocation>
        <location evidence="1">Membrane</location>
        <topology evidence="1">Multi-pass membrane protein</topology>
    </subcellularLocation>
</comment>
<feature type="transmembrane region" description="Helical" evidence="6">
    <location>
        <begin position="39"/>
        <end position="58"/>
    </location>
</feature>
<evidence type="ECO:0000259" key="7">
    <source>
        <dbReference type="PROSITE" id="PS50850"/>
    </source>
</evidence>
<evidence type="ECO:0000256" key="3">
    <source>
        <dbReference type="ARBA" id="ARBA00022989"/>
    </source>
</evidence>
<evidence type="ECO:0000256" key="6">
    <source>
        <dbReference type="SAM" id="Phobius"/>
    </source>
</evidence>
<feature type="compositionally biased region" description="Basic and acidic residues" evidence="5">
    <location>
        <begin position="1"/>
        <end position="18"/>
    </location>
</feature>
<gene>
    <name evidence="8" type="ORF">ABMA28_002996</name>
</gene>
<reference evidence="8 9" key="1">
    <citation type="submission" date="2024-06" db="EMBL/GenBank/DDBJ databases">
        <title>A chromosome-level genome assembly of beet webworm, Loxostege sticticalis.</title>
        <authorList>
            <person name="Zhang Y."/>
        </authorList>
    </citation>
    <scope>NUCLEOTIDE SEQUENCE [LARGE SCALE GENOMIC DNA]</scope>
    <source>
        <strain evidence="8">AQ028</strain>
        <tissue evidence="8">Male pupae</tissue>
    </source>
</reference>
<feature type="transmembrane region" description="Helical" evidence="6">
    <location>
        <begin position="451"/>
        <end position="474"/>
    </location>
</feature>
<feature type="transmembrane region" description="Helical" evidence="6">
    <location>
        <begin position="398"/>
        <end position="420"/>
    </location>
</feature>
<name>A0ABD0T003_LOXSC</name>
<dbReference type="GO" id="GO:0016020">
    <property type="term" value="C:membrane"/>
    <property type="evidence" value="ECO:0007669"/>
    <property type="project" value="UniProtKB-SubCell"/>
</dbReference>
<dbReference type="AlphaFoldDB" id="A0ABD0T003"/>
<feature type="transmembrane region" description="Helical" evidence="6">
    <location>
        <begin position="244"/>
        <end position="268"/>
    </location>
</feature>
<dbReference type="InterPro" id="IPR005828">
    <property type="entry name" value="MFS_sugar_transport-like"/>
</dbReference>
<feature type="transmembrane region" description="Helical" evidence="6">
    <location>
        <begin position="427"/>
        <end position="445"/>
    </location>
</feature>
<evidence type="ECO:0000256" key="4">
    <source>
        <dbReference type="ARBA" id="ARBA00023136"/>
    </source>
</evidence>
<keyword evidence="2 6" id="KW-0812">Transmembrane</keyword>
<evidence type="ECO:0000256" key="2">
    <source>
        <dbReference type="ARBA" id="ARBA00022692"/>
    </source>
</evidence>
<dbReference type="SUPFAM" id="SSF103473">
    <property type="entry name" value="MFS general substrate transporter"/>
    <property type="match status" value="1"/>
</dbReference>
<evidence type="ECO:0000256" key="5">
    <source>
        <dbReference type="SAM" id="MobiDB-lite"/>
    </source>
</evidence>
<evidence type="ECO:0000256" key="1">
    <source>
        <dbReference type="ARBA" id="ARBA00004141"/>
    </source>
</evidence>
<proteinExistence type="predicted"/>
<evidence type="ECO:0000313" key="9">
    <source>
        <dbReference type="Proteomes" id="UP001549921"/>
    </source>
</evidence>
<sequence length="560" mass="62759">MEGTEKGESPESPKEEGVKSTPVDLDTILVEEIGQFGWFQLRTVLLAVVVVIFASWGANEYVFTTARIPTRCYISECDLEEPEFTPEWLLNAIPGTSLSSFDNCQRFVSSNNTIPVANDVCPAQWFNREQLKSCQRHLYQNTDSVVYDYDLACDDWSRSLIGSIRTLGTLTALPITGFVSDNWGRRTALTLNAFNTAWIGALRYFAGTYVGFVISEFAESTFGSGGFSSAYILLMEVVGPKYRVAAGASMNTCFSIGQITMGLIAWGVPNWRNLTLALYIPQLLTISYFWLMTESVRWYMSKGRYKESEEVLKKIAKVNKRPLSDKSLESLRQTTEDEKAHQAAMAEQKKNDPWLIVLVFRHKRILTRCLVSPVWWITTTFIYYGLSINAVNLSGNRYLNYMAVSAAQIPGYWTAVFLLGKIGRKPVLIIAFWLCAACQIGYIFIPQGQYAASLTLYLVGTYCIATVMTSIYVYTAELYPTKYRHSLFAFSSMMGRIGSILAPLTPALGAAVWEELPFVLFASFALLSGALVFITPETRGTKFPDSMEEASDIGRQKDEE</sequence>
<feature type="region of interest" description="Disordered" evidence="5">
    <location>
        <begin position="1"/>
        <end position="21"/>
    </location>
</feature>
<evidence type="ECO:0000313" key="8">
    <source>
        <dbReference type="EMBL" id="KAL0830906.1"/>
    </source>
</evidence>
<dbReference type="InterPro" id="IPR005829">
    <property type="entry name" value="Sugar_transporter_CS"/>
</dbReference>
<dbReference type="Proteomes" id="UP001549921">
    <property type="component" value="Unassembled WGS sequence"/>
</dbReference>
<feature type="transmembrane region" description="Helical" evidence="6">
    <location>
        <begin position="486"/>
        <end position="504"/>
    </location>
</feature>
<feature type="transmembrane region" description="Helical" evidence="6">
    <location>
        <begin position="365"/>
        <end position="386"/>
    </location>
</feature>
<accession>A0ABD0T003</accession>
<protein>
    <recommendedName>
        <fullName evidence="7">Major facilitator superfamily (MFS) profile domain-containing protein</fullName>
    </recommendedName>
</protein>
<keyword evidence="3 6" id="KW-1133">Transmembrane helix</keyword>